<sequence>MYYFINTSFNQKKSGIEHAQMKRLALFKNHGAAAQIVTRFFSLTLHKTLQDAGLVDTDMVNLFDFFQDSLTFKKRSFKLADLALNANLQVIPNDDGHSYLVKDGARLVQRIRLRAPEYTDVETIWTFDRYNKLVKSQWWDWRGFMALEQWYDVDGQVTVELVFAPSGKQIYQTFHTKDQHGKLVNSLYRINDWHGHEYSFTGEQALMRFFLDELNKANRQKNVFVADRAFELSWSLLNMKTRAFKLLHLHANHLNNPNNPVTANLNYNYEYAIKNRHSWQGIIVPTQQQREDLITRWGDQVPIYTLPVGVVSRQTLAAPPVPWNTRHVGQIIMVARLSPEKQQEKVIAAFEQIHQRAPQARLAFWGYANGQEGTRLKKLVTKKKLRNLVTFHDYTRDIAAVYNQAQILVLASRSEGFSLAILEAQSHGLPCVSFAAKYGPQDLISDGVDGYLVPVNDISALANTVVRLLNDDDKMQQFSHNAYLAAKRFSEDTVWTKWQVVFQAVQRFYKTCGQKSSR</sequence>
<dbReference type="STRING" id="375175.AYR53_02370"/>
<dbReference type="Proteomes" id="UP000078582">
    <property type="component" value="Chromosome"/>
</dbReference>
<accession>A0A192H028</accession>
<dbReference type="Gene3D" id="3.40.50.2000">
    <property type="entry name" value="Glycogen Phosphorylase B"/>
    <property type="match status" value="3"/>
</dbReference>
<evidence type="ECO:0000256" key="1">
    <source>
        <dbReference type="ARBA" id="ARBA00022676"/>
    </source>
</evidence>
<dbReference type="RefSeq" id="WP_068279580.1">
    <property type="nucleotide sequence ID" value="NZ_CP014873.1"/>
</dbReference>
<reference evidence="4 5" key="1">
    <citation type="submission" date="2016-03" db="EMBL/GenBank/DDBJ databases">
        <title>Pediococcus and Lactobacillus from brewery environment - whole genome sequencing and assembly.</title>
        <authorList>
            <person name="Behr J."/>
            <person name="Geissler A.J."/>
            <person name="Vogel R.F."/>
        </authorList>
    </citation>
    <scope>NUCLEOTIDE SEQUENCE [LARGE SCALE GENOMIC DNA]</scope>
    <source>
        <strain evidence="4 5">TMW 1.1989</strain>
    </source>
</reference>
<dbReference type="PANTHER" id="PTHR12526">
    <property type="entry name" value="GLYCOSYLTRANSFERASE"/>
    <property type="match status" value="1"/>
</dbReference>
<gene>
    <name evidence="4" type="ORF">AYR53_02370</name>
</gene>
<dbReference type="GO" id="GO:0016757">
    <property type="term" value="F:glycosyltransferase activity"/>
    <property type="evidence" value="ECO:0007669"/>
    <property type="project" value="UniProtKB-KW"/>
</dbReference>
<evidence type="ECO:0000259" key="3">
    <source>
        <dbReference type="Pfam" id="PF00534"/>
    </source>
</evidence>
<dbReference type="AlphaFoldDB" id="A0A192H028"/>
<proteinExistence type="predicted"/>
<dbReference type="PANTHER" id="PTHR12526:SF629">
    <property type="entry name" value="TEICHURONIC ACID BIOSYNTHESIS GLYCOSYLTRANSFERASE TUAH-RELATED"/>
    <property type="match status" value="1"/>
</dbReference>
<protein>
    <submittedName>
        <fullName evidence="4">Poly(Glycerol-phosphate) alpha-glucosyltransferase</fullName>
    </submittedName>
</protein>
<dbReference type="OrthoDB" id="570545at2"/>
<keyword evidence="2 4" id="KW-0808">Transferase</keyword>
<name>A0A192H028_9LACO</name>
<dbReference type="EMBL" id="CP014873">
    <property type="protein sequence ID" value="ANK61710.1"/>
    <property type="molecule type" value="Genomic_DNA"/>
</dbReference>
<evidence type="ECO:0000256" key="2">
    <source>
        <dbReference type="ARBA" id="ARBA00022679"/>
    </source>
</evidence>
<dbReference type="Pfam" id="PF00534">
    <property type="entry name" value="Glycos_transf_1"/>
    <property type="match status" value="1"/>
</dbReference>
<feature type="domain" description="Glycosyl transferase family 1" evidence="3">
    <location>
        <begin position="330"/>
        <end position="483"/>
    </location>
</feature>
<dbReference type="InterPro" id="IPR001296">
    <property type="entry name" value="Glyco_trans_1"/>
</dbReference>
<dbReference type="SUPFAM" id="SSF53756">
    <property type="entry name" value="UDP-Glycosyltransferase/glycogen phosphorylase"/>
    <property type="match status" value="1"/>
</dbReference>
<organism evidence="4 5">
    <name type="scientific">Loigolactobacillus backii</name>
    <dbReference type="NCBI Taxonomy" id="375175"/>
    <lineage>
        <taxon>Bacteria</taxon>
        <taxon>Bacillati</taxon>
        <taxon>Bacillota</taxon>
        <taxon>Bacilli</taxon>
        <taxon>Lactobacillales</taxon>
        <taxon>Lactobacillaceae</taxon>
        <taxon>Loigolactobacillus</taxon>
    </lineage>
</organism>
<evidence type="ECO:0000313" key="5">
    <source>
        <dbReference type="Proteomes" id="UP000078582"/>
    </source>
</evidence>
<evidence type="ECO:0000313" key="4">
    <source>
        <dbReference type="EMBL" id="ANK61710.1"/>
    </source>
</evidence>
<keyword evidence="1" id="KW-0328">Glycosyltransferase</keyword>
<keyword evidence="5" id="KW-1185">Reference proteome</keyword>
<dbReference type="GeneID" id="42981081"/>